<keyword evidence="2" id="KW-1185">Reference proteome</keyword>
<dbReference type="RefSeq" id="WP_210229217.1">
    <property type="nucleotide sequence ID" value="NZ_CP072800.1"/>
</dbReference>
<dbReference type="Proteomes" id="UP000672027">
    <property type="component" value="Chromosome"/>
</dbReference>
<name>A0ABX7X653_9GAMM</name>
<organism evidence="1 2">
    <name type="scientific">Candidatus Thiothrix anitrata</name>
    <dbReference type="NCBI Taxonomy" id="2823902"/>
    <lineage>
        <taxon>Bacteria</taxon>
        <taxon>Pseudomonadati</taxon>
        <taxon>Pseudomonadota</taxon>
        <taxon>Gammaproteobacteria</taxon>
        <taxon>Thiotrichales</taxon>
        <taxon>Thiotrichaceae</taxon>
        <taxon>Thiothrix</taxon>
    </lineage>
</organism>
<protein>
    <submittedName>
        <fullName evidence="1">Uncharacterized protein</fullName>
    </submittedName>
</protein>
<gene>
    <name evidence="1" type="ORF">J8380_05985</name>
</gene>
<evidence type="ECO:0000313" key="2">
    <source>
        <dbReference type="Proteomes" id="UP000672027"/>
    </source>
</evidence>
<dbReference type="EMBL" id="CP072800">
    <property type="protein sequence ID" value="QTR51106.1"/>
    <property type="molecule type" value="Genomic_DNA"/>
</dbReference>
<proteinExistence type="predicted"/>
<sequence>MTINVYAKTPKGIQEVETKANGLSMRDRWVLIYIDGKRTLDDLKTLPRVDNLADILSQLETGGYIEPLKTTAKQNTVSATNSHVSVVSPASVNVLTFRPLPVRFDSDKFAMAKNFMINTLNAFKGMYGATSLVRDIDRCQTHEALRGLFDRWDEVISGTVQGKKQGADLRKKLLDVI</sequence>
<evidence type="ECO:0000313" key="1">
    <source>
        <dbReference type="EMBL" id="QTR51106.1"/>
    </source>
</evidence>
<accession>A0ABX7X653</accession>
<reference evidence="1 2" key="1">
    <citation type="submission" date="2021-04" db="EMBL/GenBank/DDBJ databases">
        <title>Genomics, taxonomy and metabolism of representatives of sulfur bacteria of the genus Thiothrix: Thiothrix fructosivorans QT, Thiothrix unzii A1T and three new species, Thiothrix subterranea sp. nov., Thiothrix litoralis sp. nov. and 'Candidatus Thiothrix anitrata' sp. nov.</title>
        <authorList>
            <person name="Ravin N.V."/>
            <person name="Smolyakov D."/>
            <person name="Rudenko T.S."/>
            <person name="Mardanov A.V."/>
            <person name="Beletsky A.V."/>
            <person name="Markov N.D."/>
            <person name="Fomenkov A.I."/>
            <person name="Roberts R.J."/>
            <person name="Karnachuk O.V."/>
            <person name="Novikov A."/>
            <person name="Grabovich M.Y."/>
        </authorList>
    </citation>
    <scope>NUCLEOTIDE SEQUENCE [LARGE SCALE GENOMIC DNA]</scope>
    <source>
        <strain evidence="1 2">A52</strain>
    </source>
</reference>